<gene>
    <name evidence="2" type="ORF">OCBIM_22014802mg</name>
</gene>
<keyword evidence="1" id="KW-0472">Membrane</keyword>
<reference evidence="2" key="1">
    <citation type="submission" date="2015-07" db="EMBL/GenBank/DDBJ databases">
        <title>MeaNS - Measles Nucleotide Surveillance Program.</title>
        <authorList>
            <person name="Tran T."/>
            <person name="Druce J."/>
        </authorList>
    </citation>
    <scope>NUCLEOTIDE SEQUENCE</scope>
    <source>
        <strain evidence="2">UCB-OBI-ISO-001</strain>
        <tissue evidence="2">Gonad</tissue>
    </source>
</reference>
<dbReference type="AlphaFoldDB" id="A0A0L8HGX3"/>
<organism evidence="2">
    <name type="scientific">Octopus bimaculoides</name>
    <name type="common">California two-spotted octopus</name>
    <dbReference type="NCBI Taxonomy" id="37653"/>
    <lineage>
        <taxon>Eukaryota</taxon>
        <taxon>Metazoa</taxon>
        <taxon>Spiralia</taxon>
        <taxon>Lophotrochozoa</taxon>
        <taxon>Mollusca</taxon>
        <taxon>Cephalopoda</taxon>
        <taxon>Coleoidea</taxon>
        <taxon>Octopodiformes</taxon>
        <taxon>Octopoda</taxon>
        <taxon>Incirrata</taxon>
        <taxon>Octopodidae</taxon>
        <taxon>Octopus</taxon>
    </lineage>
</organism>
<dbReference type="EMBL" id="KQ418180">
    <property type="protein sequence ID" value="KOF88481.1"/>
    <property type="molecule type" value="Genomic_DNA"/>
</dbReference>
<accession>A0A0L8HGX3</accession>
<keyword evidence="1" id="KW-1133">Transmembrane helix</keyword>
<name>A0A0L8HGX3_OCTBM</name>
<protein>
    <submittedName>
        <fullName evidence="2">Uncharacterized protein</fullName>
    </submittedName>
</protein>
<sequence>MFCFSCFFYSLSFNFSLIPFLFLFCFLPFILSQLHNSPFAFLLLTPTPYFLLLPLPASLSSPSDCHFYILIFVYLHSSMSSS</sequence>
<evidence type="ECO:0000256" key="1">
    <source>
        <dbReference type="SAM" id="Phobius"/>
    </source>
</evidence>
<keyword evidence="1" id="KW-0812">Transmembrane</keyword>
<evidence type="ECO:0000313" key="2">
    <source>
        <dbReference type="EMBL" id="KOF88481.1"/>
    </source>
</evidence>
<proteinExistence type="predicted"/>
<feature type="transmembrane region" description="Helical" evidence="1">
    <location>
        <begin position="7"/>
        <end position="31"/>
    </location>
</feature>